<evidence type="ECO:0000313" key="5">
    <source>
        <dbReference type="Proteomes" id="UP000023152"/>
    </source>
</evidence>
<dbReference type="InterPro" id="IPR001680">
    <property type="entry name" value="WD40_rpt"/>
</dbReference>
<dbReference type="PANTHER" id="PTHR19848">
    <property type="entry name" value="WD40 REPEAT PROTEIN"/>
    <property type="match status" value="1"/>
</dbReference>
<dbReference type="Proteomes" id="UP000023152">
    <property type="component" value="Unassembled WGS sequence"/>
</dbReference>
<keyword evidence="1 3" id="KW-0853">WD repeat</keyword>
<dbReference type="PROSITE" id="PS00678">
    <property type="entry name" value="WD_REPEATS_1"/>
    <property type="match status" value="5"/>
</dbReference>
<feature type="repeat" description="WD" evidence="3">
    <location>
        <begin position="400"/>
        <end position="441"/>
    </location>
</feature>
<feature type="repeat" description="WD" evidence="3">
    <location>
        <begin position="316"/>
        <end position="357"/>
    </location>
</feature>
<sequence length="559" mass="63844">MVVLYPRKTVCTNKFRFPQDKTATKVITQFNLFIKRYTYHVSKWNIIKSCTCYAQKFVHFEHGFVTYIEILLLLIKIVLKIQISKISFALTRYCQIHQLKYIFLCEYLPFVVKAGTTNKFHIIIFFDSTNFKYPSVTFFAVIEQGYIFKIRSCSSSCFIKKKYGNSSLLIRRIGMGNIITASKTSNKNNIMKRVSLLEVNNKTIDQPAAATNERIQSVTALSIEKDSERDYSEEEINLILENWIHASAIQKGWISEFNKIITKYIKYYKLLKSINIHHGFVKRVKFSSDGTKIVSAAFDGTIQIWDIKLQKTIKVLKRHSSWVYCAQFSPDGTMIVSGSDDKTVRIWDVRLEEEVHILNGHSSGVTSVQFSPDGQTIASCSFDKAILLWDVKSGEELKKLIGHLDWVNDVQFSPDGQFIVSSSFDNTIAIWSVKQGKRINQLRGHTGVVMRARYSPDGFSILSCSADKTIRIWDSKSGRELKRIEGHSRTVSDVTCSQSGQIIVTCSYDGTVRLWDLKSGQEFQKLEIHSNWVTTVDISPDDKIIVSGSHDKTIVFCGM</sequence>
<dbReference type="InterPro" id="IPR019775">
    <property type="entry name" value="WD40_repeat_CS"/>
</dbReference>
<dbReference type="InterPro" id="IPR015943">
    <property type="entry name" value="WD40/YVTN_repeat-like_dom_sf"/>
</dbReference>
<dbReference type="PRINTS" id="PR00320">
    <property type="entry name" value="GPROTEINBRPT"/>
</dbReference>
<feature type="repeat" description="WD" evidence="3">
    <location>
        <begin position="484"/>
        <end position="525"/>
    </location>
</feature>
<accession>X6MQC6</accession>
<organism evidence="4 5">
    <name type="scientific">Reticulomyxa filosa</name>
    <dbReference type="NCBI Taxonomy" id="46433"/>
    <lineage>
        <taxon>Eukaryota</taxon>
        <taxon>Sar</taxon>
        <taxon>Rhizaria</taxon>
        <taxon>Retaria</taxon>
        <taxon>Foraminifera</taxon>
        <taxon>Monothalamids</taxon>
        <taxon>Reticulomyxidae</taxon>
        <taxon>Reticulomyxa</taxon>
    </lineage>
</organism>
<evidence type="ECO:0000313" key="4">
    <source>
        <dbReference type="EMBL" id="ETO16208.1"/>
    </source>
</evidence>
<dbReference type="PROSITE" id="PS50294">
    <property type="entry name" value="WD_REPEATS_REGION"/>
    <property type="match status" value="7"/>
</dbReference>
<dbReference type="SMART" id="SM00320">
    <property type="entry name" value="WD40"/>
    <property type="match status" value="7"/>
</dbReference>
<dbReference type="AlphaFoldDB" id="X6MQC6"/>
<feature type="repeat" description="WD" evidence="3">
    <location>
        <begin position="358"/>
        <end position="399"/>
    </location>
</feature>
<evidence type="ECO:0000256" key="3">
    <source>
        <dbReference type="PROSITE-ProRule" id="PRU00221"/>
    </source>
</evidence>
<keyword evidence="5" id="KW-1185">Reference proteome</keyword>
<feature type="repeat" description="WD" evidence="3">
    <location>
        <begin position="526"/>
        <end position="554"/>
    </location>
</feature>
<feature type="repeat" description="WD" evidence="3">
    <location>
        <begin position="442"/>
        <end position="483"/>
    </location>
</feature>
<keyword evidence="2" id="KW-0677">Repeat</keyword>
<gene>
    <name evidence="4" type="ORF">RFI_21149</name>
</gene>
<dbReference type="Gene3D" id="2.130.10.10">
    <property type="entry name" value="YVTN repeat-like/Quinoprotein amine dehydrogenase"/>
    <property type="match status" value="3"/>
</dbReference>
<reference evidence="4 5" key="1">
    <citation type="journal article" date="2013" name="Curr. Biol.">
        <title>The Genome of the Foraminiferan Reticulomyxa filosa.</title>
        <authorList>
            <person name="Glockner G."/>
            <person name="Hulsmann N."/>
            <person name="Schleicher M."/>
            <person name="Noegel A.A."/>
            <person name="Eichinger L."/>
            <person name="Gallinger C."/>
            <person name="Pawlowski J."/>
            <person name="Sierra R."/>
            <person name="Euteneuer U."/>
            <person name="Pillet L."/>
            <person name="Moustafa A."/>
            <person name="Platzer M."/>
            <person name="Groth M."/>
            <person name="Szafranski K."/>
            <person name="Schliwa M."/>
        </authorList>
    </citation>
    <scope>NUCLEOTIDE SEQUENCE [LARGE SCALE GENOMIC DNA]</scope>
</reference>
<dbReference type="PROSITE" id="PS50082">
    <property type="entry name" value="WD_REPEATS_2"/>
    <property type="match status" value="7"/>
</dbReference>
<dbReference type="InterPro" id="IPR020472">
    <property type="entry name" value="WD40_PAC1"/>
</dbReference>
<dbReference type="EMBL" id="ASPP01018479">
    <property type="protein sequence ID" value="ETO16208.1"/>
    <property type="molecule type" value="Genomic_DNA"/>
</dbReference>
<proteinExistence type="predicted"/>
<comment type="caution">
    <text evidence="4">The sequence shown here is derived from an EMBL/GenBank/DDBJ whole genome shotgun (WGS) entry which is preliminary data.</text>
</comment>
<dbReference type="CDD" id="cd00200">
    <property type="entry name" value="WD40"/>
    <property type="match status" value="1"/>
</dbReference>
<name>X6MQC6_RETFI</name>
<dbReference type="InterPro" id="IPR036322">
    <property type="entry name" value="WD40_repeat_dom_sf"/>
</dbReference>
<evidence type="ECO:0000256" key="2">
    <source>
        <dbReference type="ARBA" id="ARBA00022737"/>
    </source>
</evidence>
<dbReference type="SUPFAM" id="SSF50978">
    <property type="entry name" value="WD40 repeat-like"/>
    <property type="match status" value="1"/>
</dbReference>
<protein>
    <submittedName>
        <fullName evidence="4">WD-40 repeat protein</fullName>
    </submittedName>
</protein>
<dbReference type="Pfam" id="PF00400">
    <property type="entry name" value="WD40"/>
    <property type="match status" value="7"/>
</dbReference>
<dbReference type="PANTHER" id="PTHR19848:SF8">
    <property type="entry name" value="F-BOX AND WD REPEAT DOMAIN CONTAINING 7"/>
    <property type="match status" value="1"/>
</dbReference>
<evidence type="ECO:0000256" key="1">
    <source>
        <dbReference type="ARBA" id="ARBA00022574"/>
    </source>
</evidence>
<feature type="repeat" description="WD" evidence="3">
    <location>
        <begin position="274"/>
        <end position="315"/>
    </location>
</feature>